<organism evidence="6 7">
    <name type="scientific">Elysia marginata</name>
    <dbReference type="NCBI Taxonomy" id="1093978"/>
    <lineage>
        <taxon>Eukaryota</taxon>
        <taxon>Metazoa</taxon>
        <taxon>Spiralia</taxon>
        <taxon>Lophotrochozoa</taxon>
        <taxon>Mollusca</taxon>
        <taxon>Gastropoda</taxon>
        <taxon>Heterobranchia</taxon>
        <taxon>Euthyneura</taxon>
        <taxon>Panpulmonata</taxon>
        <taxon>Sacoglossa</taxon>
        <taxon>Placobranchoidea</taxon>
        <taxon>Plakobranchidae</taxon>
        <taxon>Elysia</taxon>
    </lineage>
</organism>
<dbReference type="EMBL" id="BMAT01013269">
    <property type="protein sequence ID" value="GFS08751.1"/>
    <property type="molecule type" value="Genomic_DNA"/>
</dbReference>
<dbReference type="SUPFAM" id="SSF53032">
    <property type="entry name" value="tRNA-intron endonuclease catalytic domain-like"/>
    <property type="match status" value="1"/>
</dbReference>
<dbReference type="InterPro" id="IPR006677">
    <property type="entry name" value="tRNA_intron_Endonuc_cat-like"/>
</dbReference>
<feature type="compositionally biased region" description="Low complexity" evidence="4">
    <location>
        <begin position="684"/>
        <end position="697"/>
    </location>
</feature>
<comment type="similarity">
    <text evidence="1">Belongs to the tRNA-intron endonuclease family.</text>
</comment>
<name>A0AAV4IK29_9GAST</name>
<feature type="compositionally biased region" description="Polar residues" evidence="4">
    <location>
        <begin position="409"/>
        <end position="421"/>
    </location>
</feature>
<accession>A0AAV4IK29</accession>
<evidence type="ECO:0000256" key="3">
    <source>
        <dbReference type="ARBA" id="ARBA00034031"/>
    </source>
</evidence>
<feature type="compositionally biased region" description="Basic and acidic residues" evidence="4">
    <location>
        <begin position="1018"/>
        <end position="1039"/>
    </location>
</feature>
<feature type="region of interest" description="Disordered" evidence="4">
    <location>
        <begin position="246"/>
        <end position="505"/>
    </location>
</feature>
<feature type="compositionally biased region" description="Basic and acidic residues" evidence="4">
    <location>
        <begin position="1072"/>
        <end position="1081"/>
    </location>
</feature>
<keyword evidence="6" id="KW-0255">Endonuclease</keyword>
<dbReference type="PANTHER" id="PTHR21227">
    <property type="entry name" value="TRNA-SPLICING ENDONUCLEASE SUBUNIT SEN2"/>
    <property type="match status" value="1"/>
</dbReference>
<dbReference type="EC" id="4.6.1.16" evidence="2"/>
<feature type="region of interest" description="Disordered" evidence="4">
    <location>
        <begin position="684"/>
        <end position="762"/>
    </location>
</feature>
<feature type="compositionally biased region" description="Basic and acidic residues" evidence="4">
    <location>
        <begin position="325"/>
        <end position="356"/>
    </location>
</feature>
<evidence type="ECO:0000256" key="2">
    <source>
        <dbReference type="ARBA" id="ARBA00012573"/>
    </source>
</evidence>
<feature type="region of interest" description="Disordered" evidence="4">
    <location>
        <begin position="89"/>
        <end position="133"/>
    </location>
</feature>
<dbReference type="InterPro" id="IPR036167">
    <property type="entry name" value="tRNA_intron_Endo_cat-like_sf"/>
</dbReference>
<feature type="compositionally biased region" description="Acidic residues" evidence="4">
    <location>
        <begin position="89"/>
        <end position="123"/>
    </location>
</feature>
<feature type="compositionally biased region" description="Polar residues" evidence="4">
    <location>
        <begin position="492"/>
        <end position="505"/>
    </location>
</feature>
<feature type="compositionally biased region" description="Acidic residues" evidence="4">
    <location>
        <begin position="1110"/>
        <end position="1131"/>
    </location>
</feature>
<feature type="compositionally biased region" description="Low complexity" evidence="4">
    <location>
        <begin position="620"/>
        <end position="630"/>
    </location>
</feature>
<feature type="compositionally biased region" description="Polar residues" evidence="4">
    <location>
        <begin position="432"/>
        <end position="441"/>
    </location>
</feature>
<protein>
    <recommendedName>
        <fullName evidence="2">tRNA-intron lyase</fullName>
        <ecNumber evidence="2">4.6.1.16</ecNumber>
    </recommendedName>
</protein>
<feature type="compositionally biased region" description="Basic and acidic residues" evidence="4">
    <location>
        <begin position="442"/>
        <end position="460"/>
    </location>
</feature>
<feature type="region of interest" description="Disordered" evidence="4">
    <location>
        <begin position="616"/>
        <end position="640"/>
    </location>
</feature>
<keyword evidence="6" id="KW-0540">Nuclease</keyword>
<evidence type="ECO:0000256" key="4">
    <source>
        <dbReference type="SAM" id="MobiDB-lite"/>
    </source>
</evidence>
<dbReference type="GO" id="GO:0000213">
    <property type="term" value="F:tRNA-intron lyase activity"/>
    <property type="evidence" value="ECO:0007669"/>
    <property type="project" value="UniProtKB-EC"/>
</dbReference>
<feature type="region of interest" description="Disordered" evidence="4">
    <location>
        <begin position="928"/>
        <end position="1039"/>
    </location>
</feature>
<feature type="region of interest" description="Disordered" evidence="4">
    <location>
        <begin position="1063"/>
        <end position="1154"/>
    </location>
</feature>
<dbReference type="Gene3D" id="3.40.1350.10">
    <property type="match status" value="1"/>
</dbReference>
<comment type="catalytic activity">
    <reaction evidence="3">
        <text>pretRNA = a 3'-half-tRNA molecule with a 5'-OH end + a 5'-half-tRNA molecule with a 2',3'-cyclic phosphate end + an intron with a 2',3'-cyclic phosphate and a 5'-hydroxyl terminus.</text>
        <dbReference type="EC" id="4.6.1.16"/>
    </reaction>
</comment>
<dbReference type="Pfam" id="PF01974">
    <property type="entry name" value="tRNA_int_endo"/>
    <property type="match status" value="1"/>
</dbReference>
<feature type="compositionally biased region" description="Basic and acidic residues" evidence="4">
    <location>
        <begin position="270"/>
        <end position="285"/>
    </location>
</feature>
<dbReference type="InterPro" id="IPR006676">
    <property type="entry name" value="tRNA_splic"/>
</dbReference>
<dbReference type="GO" id="GO:0005737">
    <property type="term" value="C:cytoplasm"/>
    <property type="evidence" value="ECO:0007669"/>
    <property type="project" value="TreeGrafter"/>
</dbReference>
<evidence type="ECO:0000259" key="5">
    <source>
        <dbReference type="Pfam" id="PF01974"/>
    </source>
</evidence>
<evidence type="ECO:0000313" key="7">
    <source>
        <dbReference type="Proteomes" id="UP000762676"/>
    </source>
</evidence>
<dbReference type="GO" id="GO:0000214">
    <property type="term" value="C:tRNA-intron endonuclease complex"/>
    <property type="evidence" value="ECO:0007669"/>
    <property type="project" value="TreeGrafter"/>
</dbReference>
<reference evidence="6 7" key="1">
    <citation type="journal article" date="2021" name="Elife">
        <title>Chloroplast acquisition without the gene transfer in kleptoplastic sea slugs, Plakobranchus ocellatus.</title>
        <authorList>
            <person name="Maeda T."/>
            <person name="Takahashi S."/>
            <person name="Yoshida T."/>
            <person name="Shimamura S."/>
            <person name="Takaki Y."/>
            <person name="Nagai Y."/>
            <person name="Toyoda A."/>
            <person name="Suzuki Y."/>
            <person name="Arimoto A."/>
            <person name="Ishii H."/>
            <person name="Satoh N."/>
            <person name="Nishiyama T."/>
            <person name="Hasebe M."/>
            <person name="Maruyama T."/>
            <person name="Minagawa J."/>
            <person name="Obokata J."/>
            <person name="Shigenobu S."/>
        </authorList>
    </citation>
    <scope>NUCLEOTIDE SEQUENCE [LARGE SCALE GENOMIC DNA]</scope>
</reference>
<keyword evidence="7" id="KW-1185">Reference proteome</keyword>
<proteinExistence type="inferred from homology"/>
<feature type="compositionally biased region" description="Polar residues" evidence="4">
    <location>
        <begin position="988"/>
        <end position="1009"/>
    </location>
</feature>
<comment type="caution">
    <text evidence="6">The sequence shown here is derived from an EMBL/GenBank/DDBJ whole genome shotgun (WGS) entry which is preliminary data.</text>
</comment>
<evidence type="ECO:0000256" key="1">
    <source>
        <dbReference type="ARBA" id="ARBA00008078"/>
    </source>
</evidence>
<gene>
    <name evidence="6" type="ORF">ElyMa_006602400</name>
</gene>
<feature type="domain" description="tRNA intron endonuclease catalytic" evidence="5">
    <location>
        <begin position="1244"/>
        <end position="1337"/>
    </location>
</feature>
<dbReference type="Proteomes" id="UP000762676">
    <property type="component" value="Unassembled WGS sequence"/>
</dbReference>
<dbReference type="GO" id="GO:0000379">
    <property type="term" value="P:tRNA-type intron splice site recognition and cleavage"/>
    <property type="evidence" value="ECO:0007669"/>
    <property type="project" value="TreeGrafter"/>
</dbReference>
<feature type="compositionally biased region" description="Polar residues" evidence="4">
    <location>
        <begin position="750"/>
        <end position="762"/>
    </location>
</feature>
<feature type="compositionally biased region" description="Basic and acidic residues" evidence="4">
    <location>
        <begin position="928"/>
        <end position="945"/>
    </location>
</feature>
<dbReference type="CDD" id="cd22363">
    <property type="entry name" value="tRNA-intron_lyase_C"/>
    <property type="match status" value="1"/>
</dbReference>
<sequence>MSRLEMGKGLGLMGMGRKVGRLWGNRAISTKRAVVCDPCGRLGVEYMCSYLAHKRYKALLDGNGTEYNYIIHCEEQQKLGLEGLLSDEEDYTKDDDEEEDYTKNDDEEEEEGEDEEEEGDSDDGGPRMNLEGGGNTKMIEAFLMLSGGTAERLGGDIGSALLPHRNRKQCFSDASKETRVSVVALLSEVSALSHEKIATFAKVPHTLAQLKEKYELLRRAEIALAQQRHQQLERFRQGEVIDVDRVEDDKGGGDSVVVLDSDEEDCSGDGEERVEVEEKGKKAGELTKATPKGWGDYDDGDEDCWGTTEVGTKEASDVTNSKTQDVPDKKMEMDDSKADVQEANKSTSKLEKEKGQPEINDSSLPDKKVNGDNANSFDILCDSNADLVNETGGEDNKSAEEEGGKVEPLTSTTDKNISESDLPTKPVKIGNENVSAQPQSEMESHNKNKDVQDSKTHAKGDTSLTVASHADPGPNSTNSDGEVSDYLKGQETEPTPTAANASLSVDSWHKNVEEESTKPELMVTGDLYNGKDNADASNDSDDVICIESESATASRVHNYLSQSRNSVVVTKSVTFMSNITSEPTYVSAKVGFSSWDSLVHFNFTGDHTHLPTVMSVDSQSAASSKSSSSSSKEEEEEKVYERLFPPVSTLLPGYKSEGAVIKQRLKGLPCLSAAYLKLSRYGTSRSSSSSLLSTLMSNQNTGKGDSQPATPHQSQRNRNQTKKSKFHQSTPHPSHMLARKRKASFGDTLSPITSKRLQSLTPLNRDADEQHSAMLVDNSLDSVNASVQSNASKPSFQPAAVMKYLEVVNKPDPQIKTPDIDPSHSPFVNLPLVVQHLENVYTESGSSLPDSPQVAGLLSQFYTYLTRYLPDTGVSPEKESELLKILVSTGDSSTYFLDKKTVDVVKNLTNFQVKLLTERLRYLTKTEDNNVANDDSHTENAENKRKNVNSDNPSCKRLKPDSPEESNSLSKDVKGINGNGDVDRLGNGDSSCIVNEDPTTTDVNTSKPQNGEIYSDLKPVDSKREENSAYKKDTAQENVKEATVNISSSFEDNENGSHEAIVVHDSTMENNTIKEKSDTTHGKTKPAASKKEQGDQNDSTVDRICIGSSSEDEEEEDDEDDDDDSDSDGSDEVSSTPTLDARTLCRTDDPDGDLFVINNTSEEEELEDDNEEDSKAAKTLRNVHRWKPCVKEDPYPVQERLHLMLEEAFFLSYGLGCLRIIDPESKVLDLKQTWGQFQVLKEQFVPQYVAYHYFRSKGWVPKSGLKFGCDFILYREGPPFYHGSYSVVVQCVQEGSLLPCTRREGYPLDHRHLNWISLAGLNRITEHVAKELMFCYVIWPKGLGREDISSPECVKKFKVKEVLVSRWVSSQERENKTEEDMP</sequence>
<dbReference type="InterPro" id="IPR011856">
    <property type="entry name" value="tRNA_endonuc-like_dom_sf"/>
</dbReference>
<dbReference type="GO" id="GO:0003676">
    <property type="term" value="F:nucleic acid binding"/>
    <property type="evidence" value="ECO:0007669"/>
    <property type="project" value="InterPro"/>
</dbReference>
<feature type="compositionally biased region" description="Polar residues" evidence="4">
    <location>
        <begin position="698"/>
        <end position="718"/>
    </location>
</feature>
<keyword evidence="6" id="KW-0378">Hydrolase</keyword>
<dbReference type="PANTHER" id="PTHR21227:SF0">
    <property type="entry name" value="TRNA-SPLICING ENDONUCLEASE SUBUNIT SEN2"/>
    <property type="match status" value="1"/>
</dbReference>
<feature type="compositionally biased region" description="Basic and acidic residues" evidence="4">
    <location>
        <begin position="394"/>
        <end position="405"/>
    </location>
</feature>
<evidence type="ECO:0000313" key="6">
    <source>
        <dbReference type="EMBL" id="GFS08751.1"/>
    </source>
</evidence>
<feature type="compositionally biased region" description="Acidic residues" evidence="4">
    <location>
        <begin position="260"/>
        <end position="269"/>
    </location>
</feature>